<organism evidence="2">
    <name type="scientific">Alexandrium monilatum</name>
    <dbReference type="NCBI Taxonomy" id="311494"/>
    <lineage>
        <taxon>Eukaryota</taxon>
        <taxon>Sar</taxon>
        <taxon>Alveolata</taxon>
        <taxon>Dinophyceae</taxon>
        <taxon>Gonyaulacales</taxon>
        <taxon>Pyrocystaceae</taxon>
        <taxon>Alexandrium</taxon>
    </lineage>
</organism>
<accession>A0A6T1I4D0</accession>
<dbReference type="EMBL" id="HBNR01061717">
    <property type="protein sequence ID" value="CAE4631266.1"/>
    <property type="molecule type" value="Transcribed_RNA"/>
</dbReference>
<dbReference type="SUPFAM" id="SSF52540">
    <property type="entry name" value="P-loop containing nucleoside triphosphate hydrolases"/>
    <property type="match status" value="1"/>
</dbReference>
<name>A0A6T1I4D0_9DINO</name>
<protein>
    <recommendedName>
        <fullName evidence="3">Sulfotransferase domain-containing protein</fullName>
    </recommendedName>
</protein>
<dbReference type="Gene3D" id="3.40.50.300">
    <property type="entry name" value="P-loop containing nucleotide triphosphate hydrolases"/>
    <property type="match status" value="1"/>
</dbReference>
<dbReference type="AlphaFoldDB" id="A0A6T1I4D0"/>
<dbReference type="EMBL" id="HBNR01061715">
    <property type="protein sequence ID" value="CAE4631261.1"/>
    <property type="molecule type" value="Transcribed_RNA"/>
</dbReference>
<gene>
    <name evidence="1" type="ORF">AMON00008_LOCUS43483</name>
    <name evidence="2" type="ORF">AMON00008_LOCUS43485</name>
</gene>
<evidence type="ECO:0000313" key="1">
    <source>
        <dbReference type="EMBL" id="CAE4631261.1"/>
    </source>
</evidence>
<reference evidence="2" key="1">
    <citation type="submission" date="2021-01" db="EMBL/GenBank/DDBJ databases">
        <authorList>
            <person name="Corre E."/>
            <person name="Pelletier E."/>
            <person name="Niang G."/>
            <person name="Scheremetjew M."/>
            <person name="Finn R."/>
            <person name="Kale V."/>
            <person name="Holt S."/>
            <person name="Cochrane G."/>
            <person name="Meng A."/>
            <person name="Brown T."/>
            <person name="Cohen L."/>
        </authorList>
    </citation>
    <scope>NUCLEOTIDE SEQUENCE</scope>
    <source>
        <strain evidence="2">CCMP3105</strain>
    </source>
</reference>
<sequence>MARSRWLAAALMTRTPRCRLAALPAVVSVALPTLLARPLRRRARIDLKQNRGGVVFAAYPKTGVTFSRQVLEHLGPWEDHSFGWCRDAESCSSYSCGFLWDLPFAVNSSQNLLHFVAAPSVRWAAPRGARIIHWYREPESMVISAYRYHKRATNELETWMFLPAVCTFCSPGIHEHLFAGCGYTCSYSELLNSVGVAEGVQLSTLMATLTIRHMTENLKRWAGDPRVLHLSMAHLWTSFNETLRCVFRFLRLRHGSLFRRLQKLDPGRGAGHTGEHLTTGRFRNRPLEGFLDMHHLAHMFDGAVFAHDGLLPLIQRRQLRLYGCPVVP</sequence>
<dbReference type="InterPro" id="IPR027417">
    <property type="entry name" value="P-loop_NTPase"/>
</dbReference>
<evidence type="ECO:0000313" key="2">
    <source>
        <dbReference type="EMBL" id="CAE4631266.1"/>
    </source>
</evidence>
<evidence type="ECO:0008006" key="3">
    <source>
        <dbReference type="Google" id="ProtNLM"/>
    </source>
</evidence>
<proteinExistence type="predicted"/>